<dbReference type="Gene3D" id="1.10.357.10">
    <property type="entry name" value="Tetracycline Repressor, domain 2"/>
    <property type="match status" value="1"/>
</dbReference>
<evidence type="ECO:0000256" key="3">
    <source>
        <dbReference type="ARBA" id="ARBA00023163"/>
    </source>
</evidence>
<evidence type="ECO:0000256" key="4">
    <source>
        <dbReference type="PROSITE-ProRule" id="PRU00335"/>
    </source>
</evidence>
<dbReference type="InterPro" id="IPR050109">
    <property type="entry name" value="HTH-type_TetR-like_transc_reg"/>
</dbReference>
<dbReference type="Pfam" id="PF16859">
    <property type="entry name" value="TetR_C_11"/>
    <property type="match status" value="1"/>
</dbReference>
<gene>
    <name evidence="6" type="ORF">BKA15_005011</name>
</gene>
<dbReference type="Proteomes" id="UP000569914">
    <property type="component" value="Unassembled WGS sequence"/>
</dbReference>
<dbReference type="GO" id="GO:0003700">
    <property type="term" value="F:DNA-binding transcription factor activity"/>
    <property type="evidence" value="ECO:0007669"/>
    <property type="project" value="TreeGrafter"/>
</dbReference>
<feature type="DNA-binding region" description="H-T-H motif" evidence="4">
    <location>
        <begin position="33"/>
        <end position="52"/>
    </location>
</feature>
<keyword evidence="3" id="KW-0804">Transcription</keyword>
<evidence type="ECO:0000313" key="7">
    <source>
        <dbReference type="Proteomes" id="UP000569914"/>
    </source>
</evidence>
<evidence type="ECO:0000313" key="6">
    <source>
        <dbReference type="EMBL" id="NYE73682.1"/>
    </source>
</evidence>
<dbReference type="Pfam" id="PF00440">
    <property type="entry name" value="TetR_N"/>
    <property type="match status" value="1"/>
</dbReference>
<dbReference type="PROSITE" id="PS50977">
    <property type="entry name" value="HTH_TETR_2"/>
    <property type="match status" value="1"/>
</dbReference>
<comment type="caution">
    <text evidence="6">The sequence shown here is derived from an EMBL/GenBank/DDBJ whole genome shotgun (WGS) entry which is preliminary data.</text>
</comment>
<protein>
    <submittedName>
        <fullName evidence="6">AcrR family transcriptional regulator</fullName>
    </submittedName>
</protein>
<dbReference type="RefSeq" id="WP_179755358.1">
    <property type="nucleotide sequence ID" value="NZ_JACCBU010000001.1"/>
</dbReference>
<dbReference type="EMBL" id="JACCBU010000001">
    <property type="protein sequence ID" value="NYE73682.1"/>
    <property type="molecule type" value="Genomic_DNA"/>
</dbReference>
<evidence type="ECO:0000256" key="2">
    <source>
        <dbReference type="ARBA" id="ARBA00023125"/>
    </source>
</evidence>
<evidence type="ECO:0000259" key="5">
    <source>
        <dbReference type="PROSITE" id="PS50977"/>
    </source>
</evidence>
<proteinExistence type="predicted"/>
<dbReference type="InterPro" id="IPR036271">
    <property type="entry name" value="Tet_transcr_reg_TetR-rel_C_sf"/>
</dbReference>
<dbReference type="InterPro" id="IPR001647">
    <property type="entry name" value="HTH_TetR"/>
</dbReference>
<dbReference type="PANTHER" id="PTHR30055:SF148">
    <property type="entry name" value="TETR-FAMILY TRANSCRIPTIONAL REGULATOR"/>
    <property type="match status" value="1"/>
</dbReference>
<organism evidence="6 7">
    <name type="scientific">Microlunatus parietis</name>
    <dbReference type="NCBI Taxonomy" id="682979"/>
    <lineage>
        <taxon>Bacteria</taxon>
        <taxon>Bacillati</taxon>
        <taxon>Actinomycetota</taxon>
        <taxon>Actinomycetes</taxon>
        <taxon>Propionibacteriales</taxon>
        <taxon>Propionibacteriaceae</taxon>
        <taxon>Microlunatus</taxon>
    </lineage>
</organism>
<dbReference type="InterPro" id="IPR009057">
    <property type="entry name" value="Homeodomain-like_sf"/>
</dbReference>
<name>A0A7Y9LDA2_9ACTN</name>
<dbReference type="AlphaFoldDB" id="A0A7Y9LDA2"/>
<dbReference type="PANTHER" id="PTHR30055">
    <property type="entry name" value="HTH-TYPE TRANSCRIPTIONAL REGULATOR RUTR"/>
    <property type="match status" value="1"/>
</dbReference>
<keyword evidence="2 4" id="KW-0238">DNA-binding</keyword>
<keyword evidence="7" id="KW-1185">Reference proteome</keyword>
<accession>A0A7Y9LDA2</accession>
<dbReference type="SUPFAM" id="SSF46689">
    <property type="entry name" value="Homeodomain-like"/>
    <property type="match status" value="1"/>
</dbReference>
<reference evidence="6 7" key="1">
    <citation type="submission" date="2020-07" db="EMBL/GenBank/DDBJ databases">
        <title>Sequencing the genomes of 1000 actinobacteria strains.</title>
        <authorList>
            <person name="Klenk H.-P."/>
        </authorList>
    </citation>
    <scope>NUCLEOTIDE SEQUENCE [LARGE SCALE GENOMIC DNA]</scope>
    <source>
        <strain evidence="6 7">DSM 22083</strain>
    </source>
</reference>
<dbReference type="SUPFAM" id="SSF48498">
    <property type="entry name" value="Tetracyclin repressor-like, C-terminal domain"/>
    <property type="match status" value="1"/>
</dbReference>
<feature type="domain" description="HTH tetR-type" evidence="5">
    <location>
        <begin position="10"/>
        <end position="70"/>
    </location>
</feature>
<dbReference type="InterPro" id="IPR011075">
    <property type="entry name" value="TetR_C"/>
</dbReference>
<dbReference type="Gene3D" id="1.10.10.60">
    <property type="entry name" value="Homeodomain-like"/>
    <property type="match status" value="1"/>
</dbReference>
<evidence type="ECO:0000256" key="1">
    <source>
        <dbReference type="ARBA" id="ARBA00023015"/>
    </source>
</evidence>
<sequence length="198" mass="21317">MVRPGRPRNSSIDGELLQALAELVAEHGYTAVTVDQVVRRAGTNKPAFYRRFPDLAAAVPVLLASRYGIDEDIDTGSLVGDLVEVQRRQLRLFTDPAVTRGLLGWAAEVDADPARGESFVADYLRPRRAHAGILIDRAVTRGEIEPGADPDWIADLLTGPLALHVVMPGLPAVDDRLIARTVHAALDALGFGGDRGQV</sequence>
<dbReference type="GO" id="GO:0000976">
    <property type="term" value="F:transcription cis-regulatory region binding"/>
    <property type="evidence" value="ECO:0007669"/>
    <property type="project" value="TreeGrafter"/>
</dbReference>
<keyword evidence="1" id="KW-0805">Transcription regulation</keyword>